<evidence type="ECO:0000313" key="21">
    <source>
        <dbReference type="Proteomes" id="UP001488805"/>
    </source>
</evidence>
<dbReference type="InterPro" id="IPR041075">
    <property type="entry name" value="NOD1/2_WH"/>
</dbReference>
<dbReference type="InterPro" id="IPR011029">
    <property type="entry name" value="DEATH-like_dom_sf"/>
</dbReference>
<dbReference type="InterPro" id="IPR041267">
    <property type="entry name" value="NLRP_HD2"/>
</dbReference>
<evidence type="ECO:0000256" key="12">
    <source>
        <dbReference type="ARBA" id="ARBA00022859"/>
    </source>
</evidence>
<keyword evidence="13" id="KW-0472">Membrane</keyword>
<dbReference type="InterPro" id="IPR043136">
    <property type="entry name" value="B30.2/SPRY_sf"/>
</dbReference>
<sequence>MSGTKLTETDDPEENKEADWVDKNRAKLIQDVILVMPIADEMLQRNIMHNEMYENIMVAGTRQDQMRKLYTTLTSVKAKSAFYRILQKIQLKICDAEDVVKEVINKHKEDMREKFRYEFEGTEEDHENIQSLDKIYTELHIVQGESERVNLEHEIWEIEDKARCQTAEDIKINCNDIFKSTPEDRESSGHDGRNVKAIRTVMTKGIAGIGKTVSVKKFILDWSDGTANQDLDFIFVLPFRELNLVSDQHSLESLVREFHTNLKDVALARIFENHKVLFIFDGLDESQLELDFGKTELLTDATKKSSVDTLVTNLIRKRLLPSALVWITSRPGHIQRIPRELVHKWTEVRGFNDPQKQQYFRKRVEDKAVAERIIDSIMMSRSLYIMCHIPIFCWIAAKVLKYLLPKMDRTKDGDITIPTSLTEMYTHFLCIQMHVTTKKYDNQYGLDIEDIVKSNEEFIFRLGRLAFECLIEGRIIFTVNDLKKYGIDLHKAGLRSGLCTEILKEESVFNRKKKLYCFVHLTVHEYFAALYVYHSFASKKIDYPVLKEFLLKGSEEGLKSILDADPIDLPLPELMEIAIANSAPRKTGELDMFLRFLTGMSLQSTQGLLQGLINQVENHSAAVEEIRTSLLEIDLGDCSPERCMNLVHCLIELKDNSVHETVQKYLKPDHNPETQLSPVQCSALADSILMSNTPLDEFNLEKYRPSAKGAFRLVPAMRNSKKARISGVWLGVWGCATISSALRMQNSVLTELHLINNFFDDRGAEILIDGLLNSQCKLEALSLSGIVGSQPVCENMASAIMLKFISKLRELELSGNALRGSLCSLLSVGLDSPKLEKLRLNRNSGIRRICEELMKAFISNPCNLRELELCYTNLEDSEMEILSTGLMSTNCSLEVLSLSHNSLSKEGCEQLASALSSKSSHLTELDLSYNDLQDSGVMALCTALEIPNCLKTLRLSSCKVTEDGCAALASALRSDHCSLRELDLSFNHLAHQGVKLLTEIQKDSRYSLEKLNVDQNEEFWFDLQLLRQYACDLTLDPNTTGLYAVLSEENKKATYVHKKQPYPENPERFQDCQVLCEEGLTGRHYWEVKCDSADVGVAYKSMDRVSDCSSECSLGKNEKSWCWFSDGSFCHNGSEFEFVACTTKTSTIGVYLDWPAGVLSFFEVFPDKLTHLYTVRTTFTEPLHPGFSFTGGSVCLL</sequence>
<dbReference type="PROSITE" id="PS50209">
    <property type="entry name" value="CARD"/>
    <property type="match status" value="1"/>
</dbReference>
<keyword evidence="11" id="KW-0832">Ubl conjugation</keyword>
<keyword evidence="15" id="KW-0449">Lipoprotein</keyword>
<evidence type="ECO:0000256" key="15">
    <source>
        <dbReference type="ARBA" id="ARBA00023288"/>
    </source>
</evidence>
<dbReference type="FunFam" id="3.40.50.300:FF:000210">
    <property type="entry name" value="Si:dkey-16p6.1"/>
    <property type="match status" value="1"/>
</dbReference>
<dbReference type="GO" id="GO:0005737">
    <property type="term" value="C:cytoplasm"/>
    <property type="evidence" value="ECO:0007669"/>
    <property type="project" value="UniProtKB-SubCell"/>
</dbReference>
<feature type="domain" description="B30.2/SPRY" evidence="17">
    <location>
        <begin position="1013"/>
        <end position="1197"/>
    </location>
</feature>
<evidence type="ECO:0000256" key="8">
    <source>
        <dbReference type="ARBA" id="ARBA00022737"/>
    </source>
</evidence>
<dbReference type="GO" id="GO:0042981">
    <property type="term" value="P:regulation of apoptotic process"/>
    <property type="evidence" value="ECO:0007669"/>
    <property type="project" value="InterPro"/>
</dbReference>
<dbReference type="InterPro" id="IPR001870">
    <property type="entry name" value="B30.2/SPRY"/>
</dbReference>
<dbReference type="SUPFAM" id="SSF47986">
    <property type="entry name" value="DEATH domain"/>
    <property type="match status" value="1"/>
</dbReference>
<keyword evidence="9" id="KW-0547">Nucleotide-binding</keyword>
<dbReference type="GO" id="GO:0005524">
    <property type="term" value="F:ATP binding"/>
    <property type="evidence" value="ECO:0007669"/>
    <property type="project" value="UniProtKB-KW"/>
</dbReference>
<dbReference type="InterPro" id="IPR032675">
    <property type="entry name" value="LRR_dom_sf"/>
</dbReference>
<evidence type="ECO:0008006" key="22">
    <source>
        <dbReference type="Google" id="ProtNLM"/>
    </source>
</evidence>
<dbReference type="Gene3D" id="1.10.533.10">
    <property type="entry name" value="Death Domain, Fas"/>
    <property type="match status" value="1"/>
</dbReference>
<dbReference type="Gene3D" id="2.60.120.920">
    <property type="match status" value="1"/>
</dbReference>
<dbReference type="CDD" id="cd16040">
    <property type="entry name" value="SPRY_PRY_SNTX"/>
    <property type="match status" value="1"/>
</dbReference>
<accession>A0AAW1FKE9</accession>
<dbReference type="GO" id="GO:0016323">
    <property type="term" value="C:basolateral plasma membrane"/>
    <property type="evidence" value="ECO:0007669"/>
    <property type="project" value="UniProtKB-SubCell"/>
</dbReference>
<dbReference type="SMART" id="SM00589">
    <property type="entry name" value="PRY"/>
    <property type="match status" value="1"/>
</dbReference>
<evidence type="ECO:0000256" key="16">
    <source>
        <dbReference type="ARBA" id="ARBA00038296"/>
    </source>
</evidence>
<dbReference type="Gene3D" id="3.80.10.10">
    <property type="entry name" value="Ribonuclease Inhibitor"/>
    <property type="match status" value="2"/>
</dbReference>
<dbReference type="InterPro" id="IPR027417">
    <property type="entry name" value="P-loop_NTPase"/>
</dbReference>
<evidence type="ECO:0000313" key="20">
    <source>
        <dbReference type="EMBL" id="KAK9534648.1"/>
    </source>
</evidence>
<dbReference type="InterPro" id="IPR029495">
    <property type="entry name" value="NACHT-assoc"/>
</dbReference>
<dbReference type="Pfam" id="PF00622">
    <property type="entry name" value="SPRY"/>
    <property type="match status" value="1"/>
</dbReference>
<dbReference type="InterPro" id="IPR003879">
    <property type="entry name" value="Butyrophylin_SPRY"/>
</dbReference>
<keyword evidence="14" id="KW-0564">Palmitate</keyword>
<dbReference type="SMART" id="SM00449">
    <property type="entry name" value="SPRY"/>
    <property type="match status" value="1"/>
</dbReference>
<comment type="similarity">
    <text evidence="16">Belongs to the NOD1-NOD2 family.</text>
</comment>
<evidence type="ECO:0000256" key="5">
    <source>
        <dbReference type="ARBA" id="ARBA00022490"/>
    </source>
</evidence>
<dbReference type="InterPro" id="IPR006574">
    <property type="entry name" value="PRY"/>
</dbReference>
<dbReference type="Pfam" id="PF05729">
    <property type="entry name" value="NACHT"/>
    <property type="match status" value="1"/>
</dbReference>
<evidence type="ECO:0000259" key="19">
    <source>
        <dbReference type="PROSITE" id="PS50837"/>
    </source>
</evidence>
<keyword evidence="7" id="KW-0433">Leucine-rich repeat</keyword>
<keyword evidence="21" id="KW-1185">Reference proteome</keyword>
<dbReference type="Gene3D" id="3.40.50.300">
    <property type="entry name" value="P-loop containing nucleotide triphosphate hydrolases"/>
    <property type="match status" value="1"/>
</dbReference>
<evidence type="ECO:0000256" key="11">
    <source>
        <dbReference type="ARBA" id="ARBA00022843"/>
    </source>
</evidence>
<dbReference type="InterPro" id="IPR051261">
    <property type="entry name" value="NLR"/>
</dbReference>
<dbReference type="Pfam" id="PF13765">
    <property type="entry name" value="PRY"/>
    <property type="match status" value="1"/>
</dbReference>
<keyword evidence="8" id="KW-0677">Repeat</keyword>
<dbReference type="Proteomes" id="UP001488805">
    <property type="component" value="Unassembled WGS sequence"/>
</dbReference>
<keyword evidence="6" id="KW-0399">Innate immunity</keyword>
<dbReference type="InterPro" id="IPR003877">
    <property type="entry name" value="SPRY_dom"/>
</dbReference>
<dbReference type="InterPro" id="IPR007111">
    <property type="entry name" value="NACHT_NTPase"/>
</dbReference>
<gene>
    <name evidence="20" type="ORF">VZT92_007078</name>
</gene>
<evidence type="ECO:0000256" key="13">
    <source>
        <dbReference type="ARBA" id="ARBA00023136"/>
    </source>
</evidence>
<name>A0AAW1FKE9_ZOAVI</name>
<feature type="domain" description="CARD" evidence="18">
    <location>
        <begin position="13"/>
        <end position="90"/>
    </location>
</feature>
<keyword evidence="4" id="KW-1003">Cell membrane</keyword>
<evidence type="ECO:0000256" key="9">
    <source>
        <dbReference type="ARBA" id="ARBA00022741"/>
    </source>
</evidence>
<evidence type="ECO:0000259" key="18">
    <source>
        <dbReference type="PROSITE" id="PS50209"/>
    </source>
</evidence>
<dbReference type="InterPro" id="IPR013320">
    <property type="entry name" value="ConA-like_dom_sf"/>
</dbReference>
<dbReference type="SUPFAM" id="SSF49899">
    <property type="entry name" value="Concanavalin A-like lectins/glucanases"/>
    <property type="match status" value="1"/>
</dbReference>
<dbReference type="InterPro" id="IPR001315">
    <property type="entry name" value="CARD"/>
</dbReference>
<dbReference type="Pfam" id="PF14484">
    <property type="entry name" value="FISNA"/>
    <property type="match status" value="1"/>
</dbReference>
<dbReference type="Pfam" id="PF13516">
    <property type="entry name" value="LRR_6"/>
    <property type="match status" value="4"/>
</dbReference>
<evidence type="ECO:0000256" key="3">
    <source>
        <dbReference type="ARBA" id="ARBA00004496"/>
    </source>
</evidence>
<dbReference type="SUPFAM" id="SSF52540">
    <property type="entry name" value="P-loop containing nucleoside triphosphate hydrolases"/>
    <property type="match status" value="1"/>
</dbReference>
<dbReference type="PROSITE" id="PS50188">
    <property type="entry name" value="B302_SPRY"/>
    <property type="match status" value="1"/>
</dbReference>
<dbReference type="PRINTS" id="PR01407">
    <property type="entry name" value="BUTYPHLNCDUF"/>
</dbReference>
<evidence type="ECO:0000256" key="2">
    <source>
        <dbReference type="ARBA" id="ARBA00004193"/>
    </source>
</evidence>
<dbReference type="PANTHER" id="PTHR24106">
    <property type="entry name" value="NACHT, LRR AND CARD DOMAINS-CONTAINING"/>
    <property type="match status" value="1"/>
</dbReference>
<evidence type="ECO:0000256" key="6">
    <source>
        <dbReference type="ARBA" id="ARBA00022588"/>
    </source>
</evidence>
<protein>
    <recommendedName>
        <fullName evidence="22">NACHT, LRR and PYD domains-containing protein 12-like</fullName>
    </recommendedName>
</protein>
<dbReference type="AlphaFoldDB" id="A0AAW1FKE9"/>
<comment type="caution">
    <text evidence="20">The sequence shown here is derived from an EMBL/GenBank/DDBJ whole genome shotgun (WGS) entry which is preliminary data.</text>
</comment>
<dbReference type="InterPro" id="IPR001611">
    <property type="entry name" value="Leu-rich_rpt"/>
</dbReference>
<dbReference type="GO" id="GO:0045087">
    <property type="term" value="P:innate immune response"/>
    <property type="evidence" value="ECO:0007669"/>
    <property type="project" value="UniProtKB-KW"/>
</dbReference>
<keyword evidence="12" id="KW-0391">Immunity</keyword>
<organism evidence="20 21">
    <name type="scientific">Zoarces viviparus</name>
    <name type="common">Viviparous eelpout</name>
    <name type="synonym">Blennius viviparus</name>
    <dbReference type="NCBI Taxonomy" id="48416"/>
    <lineage>
        <taxon>Eukaryota</taxon>
        <taxon>Metazoa</taxon>
        <taxon>Chordata</taxon>
        <taxon>Craniata</taxon>
        <taxon>Vertebrata</taxon>
        <taxon>Euteleostomi</taxon>
        <taxon>Actinopterygii</taxon>
        <taxon>Neopterygii</taxon>
        <taxon>Teleostei</taxon>
        <taxon>Neoteleostei</taxon>
        <taxon>Acanthomorphata</taxon>
        <taxon>Eupercaria</taxon>
        <taxon>Perciformes</taxon>
        <taxon>Cottioidei</taxon>
        <taxon>Zoarcales</taxon>
        <taxon>Zoarcidae</taxon>
        <taxon>Zoarcinae</taxon>
        <taxon>Zoarces</taxon>
    </lineage>
</organism>
<dbReference type="SMART" id="SM00368">
    <property type="entry name" value="LRR_RI"/>
    <property type="match status" value="7"/>
</dbReference>
<dbReference type="PROSITE" id="PS50837">
    <property type="entry name" value="NACHT"/>
    <property type="match status" value="1"/>
</dbReference>
<evidence type="ECO:0000259" key="17">
    <source>
        <dbReference type="PROSITE" id="PS50188"/>
    </source>
</evidence>
<keyword evidence="10" id="KW-0067">ATP-binding</keyword>
<dbReference type="SUPFAM" id="SSF52047">
    <property type="entry name" value="RNI-like"/>
    <property type="match status" value="1"/>
</dbReference>
<evidence type="ECO:0000256" key="7">
    <source>
        <dbReference type="ARBA" id="ARBA00022614"/>
    </source>
</evidence>
<reference evidence="20 21" key="1">
    <citation type="journal article" date="2024" name="Genome Biol. Evol.">
        <title>Chromosome-level genome assembly of the viviparous eelpout Zoarces viviparus.</title>
        <authorList>
            <person name="Fuhrmann N."/>
            <person name="Brasseur M.V."/>
            <person name="Bakowski C.E."/>
            <person name="Podsiadlowski L."/>
            <person name="Prost S."/>
            <person name="Krehenwinkel H."/>
            <person name="Mayer C."/>
        </authorList>
    </citation>
    <scope>NUCLEOTIDE SEQUENCE [LARGE SCALE GENOMIC DNA]</scope>
    <source>
        <strain evidence="20">NO-MEL_2022_Ind0_liver</strain>
    </source>
</reference>
<dbReference type="EMBL" id="JBCEZU010000056">
    <property type="protein sequence ID" value="KAK9534648.1"/>
    <property type="molecule type" value="Genomic_DNA"/>
</dbReference>
<dbReference type="SMART" id="SM01288">
    <property type="entry name" value="FISNA"/>
    <property type="match status" value="1"/>
</dbReference>
<feature type="domain" description="NACHT" evidence="19">
    <location>
        <begin position="199"/>
        <end position="332"/>
    </location>
</feature>
<evidence type="ECO:0000256" key="10">
    <source>
        <dbReference type="ARBA" id="ARBA00022840"/>
    </source>
</evidence>
<comment type="subcellular location">
    <subcellularLocation>
        <location evidence="1">Basolateral cell membrane</location>
    </subcellularLocation>
    <subcellularLocation>
        <location evidence="2">Cell membrane</location>
        <topology evidence="2">Lipid-anchor</topology>
    </subcellularLocation>
    <subcellularLocation>
        <location evidence="3">Cytoplasm</location>
    </subcellularLocation>
</comment>
<dbReference type="Pfam" id="PF17779">
    <property type="entry name" value="WHD_NOD2"/>
    <property type="match status" value="1"/>
</dbReference>
<dbReference type="Pfam" id="PF17776">
    <property type="entry name" value="NLRC4_HD2"/>
    <property type="match status" value="1"/>
</dbReference>
<evidence type="ECO:0000256" key="1">
    <source>
        <dbReference type="ARBA" id="ARBA00004187"/>
    </source>
</evidence>
<evidence type="ECO:0000256" key="14">
    <source>
        <dbReference type="ARBA" id="ARBA00023139"/>
    </source>
</evidence>
<evidence type="ECO:0000256" key="4">
    <source>
        <dbReference type="ARBA" id="ARBA00022475"/>
    </source>
</evidence>
<proteinExistence type="inferred from homology"/>
<dbReference type="Pfam" id="PF00619">
    <property type="entry name" value="CARD"/>
    <property type="match status" value="1"/>
</dbReference>
<keyword evidence="5" id="KW-0963">Cytoplasm</keyword>